<proteinExistence type="predicted"/>
<sequence>MEGRSGLVIHDGSLLHQHIHRGGSTNANSETTTTESRSGLVIHEGSLLHQHIYQGVDMSANDEGTAMEVQSGPVIHGSTLLHQPPHHSGNANTNNGGAEANGAFDQGQQDEDDDMSSKYHSFDEHSETDTIMPSTQPCFEESWDGIDEDYTIEDDEASPSSTAAHTRDEVTTDRNAKKPRSSGDSARPGFERGSAKYRSAQNLSANRQLVAQVRVLKTQLVQEKQKAKAELMAEFDNHISRVDAEVQARENARINEWLRLETLLKQREEAAAAEKERAAQAIKEKDAEAEAFRAAAVNRENEMREHMLAMMKANEELRRMQAQSQKDMAEHFEQLKKTSVLPVPVAVAEKEGDLNRLKECIIQTEATTLAAKQRATSLEAIVRQKDEEVEVMRVALSEREAAAKEVMESLMRTQEELRQNQIAAQQEVNMQIERLKADKEREVATALQQKKRSAPTVERPKEYPSPHDLATNDQRMADLTEPGPSVALSFPPAEADHQTTGGDKSSPDTPHVPAASSTSAKDLMTRINNRKALAQRRNIPVLRRAPAVENEEDGGDEHSSSEDDDEEDASPKGKGRGKLNLDNFQDIIIGAVRQAIVEYAPEIGISISTTPKETRVSSQRAAISAERKTHSQPVKTRISKIIRNVIQDAFKIDKYDDFCMHVPATVERILLFNKSGEQCPDPRDLHIDMQGMISSTWNKAVIQILLALVNAELDKEDWLPACSDTFLRDKIQKVIEKGRALWHQTESKVAEDGKVETVQQVEDRIIREKAASDARARAYARRSNKFATRCKIVDYVIERKIEAGGAEEDIALWKWLRLLLEKLGKEGMSSEESEVEEGSARAVYYVKKMPWRKTDATKHVRFIDKQRDSANGMYARKGNQPVPRIVAGDRGGLSRRPAPPGRPRTLYEEEWLKKQHPSNLTELQVSNEKFVWREFYPVG</sequence>
<feature type="region of interest" description="Disordered" evidence="2">
    <location>
        <begin position="439"/>
        <end position="578"/>
    </location>
</feature>
<dbReference type="AlphaFoldDB" id="A0A0D2NAA9"/>
<dbReference type="OMA" id="GMISSTW"/>
<feature type="compositionally biased region" description="Basic and acidic residues" evidence="2">
    <location>
        <begin position="165"/>
        <end position="176"/>
    </location>
</feature>
<evidence type="ECO:0000313" key="3">
    <source>
        <dbReference type="EMBL" id="KJA13546.1"/>
    </source>
</evidence>
<feature type="compositionally biased region" description="Acidic residues" evidence="2">
    <location>
        <begin position="141"/>
        <end position="157"/>
    </location>
</feature>
<keyword evidence="4" id="KW-1185">Reference proteome</keyword>
<feature type="coiled-coil region" evidence="1">
    <location>
        <begin position="264"/>
        <end position="330"/>
    </location>
</feature>
<dbReference type="EMBL" id="KN817732">
    <property type="protein sequence ID" value="KJA13546.1"/>
    <property type="molecule type" value="Genomic_DNA"/>
</dbReference>
<feature type="compositionally biased region" description="Basic and acidic residues" evidence="2">
    <location>
        <begin position="115"/>
        <end position="128"/>
    </location>
</feature>
<gene>
    <name evidence="3" type="ORF">HYPSUDRAFT_59840</name>
</gene>
<evidence type="ECO:0000256" key="2">
    <source>
        <dbReference type="SAM" id="MobiDB-lite"/>
    </source>
</evidence>
<reference evidence="4" key="1">
    <citation type="submission" date="2014-04" db="EMBL/GenBank/DDBJ databases">
        <title>Evolutionary Origins and Diversification of the Mycorrhizal Mutualists.</title>
        <authorList>
            <consortium name="DOE Joint Genome Institute"/>
            <consortium name="Mycorrhizal Genomics Consortium"/>
            <person name="Kohler A."/>
            <person name="Kuo A."/>
            <person name="Nagy L.G."/>
            <person name="Floudas D."/>
            <person name="Copeland A."/>
            <person name="Barry K.W."/>
            <person name="Cichocki N."/>
            <person name="Veneault-Fourrey C."/>
            <person name="LaButti K."/>
            <person name="Lindquist E.A."/>
            <person name="Lipzen A."/>
            <person name="Lundell T."/>
            <person name="Morin E."/>
            <person name="Murat C."/>
            <person name="Riley R."/>
            <person name="Ohm R."/>
            <person name="Sun H."/>
            <person name="Tunlid A."/>
            <person name="Henrissat B."/>
            <person name="Grigoriev I.V."/>
            <person name="Hibbett D.S."/>
            <person name="Martin F."/>
        </authorList>
    </citation>
    <scope>NUCLEOTIDE SEQUENCE [LARGE SCALE GENOMIC DNA]</scope>
    <source>
        <strain evidence="4">FD-334 SS-4</strain>
    </source>
</reference>
<protein>
    <submittedName>
        <fullName evidence="3">Uncharacterized protein</fullName>
    </submittedName>
</protein>
<accession>A0A0D2NAA9</accession>
<feature type="region of interest" description="Disordered" evidence="2">
    <location>
        <begin position="872"/>
        <end position="904"/>
    </location>
</feature>
<keyword evidence="1" id="KW-0175">Coiled coil</keyword>
<evidence type="ECO:0000256" key="1">
    <source>
        <dbReference type="SAM" id="Coils"/>
    </source>
</evidence>
<name>A0A0D2NAA9_HYPSF</name>
<organism evidence="3 4">
    <name type="scientific">Hypholoma sublateritium (strain FD-334 SS-4)</name>
    <dbReference type="NCBI Taxonomy" id="945553"/>
    <lineage>
        <taxon>Eukaryota</taxon>
        <taxon>Fungi</taxon>
        <taxon>Dikarya</taxon>
        <taxon>Basidiomycota</taxon>
        <taxon>Agaricomycotina</taxon>
        <taxon>Agaricomycetes</taxon>
        <taxon>Agaricomycetidae</taxon>
        <taxon>Agaricales</taxon>
        <taxon>Agaricineae</taxon>
        <taxon>Strophariaceae</taxon>
        <taxon>Hypholoma</taxon>
    </lineage>
</organism>
<evidence type="ECO:0000313" key="4">
    <source>
        <dbReference type="Proteomes" id="UP000054270"/>
    </source>
</evidence>
<dbReference type="Proteomes" id="UP000054270">
    <property type="component" value="Unassembled WGS sequence"/>
</dbReference>
<feature type="region of interest" description="Disordered" evidence="2">
    <location>
        <begin position="76"/>
        <end position="192"/>
    </location>
</feature>
<dbReference type="OrthoDB" id="3070190at2759"/>
<feature type="compositionally biased region" description="Low complexity" evidence="2">
    <location>
        <begin position="89"/>
        <end position="103"/>
    </location>
</feature>
<dbReference type="STRING" id="945553.A0A0D2NAA9"/>